<keyword evidence="4" id="KW-1133">Transmembrane helix</keyword>
<dbReference type="GO" id="GO:0097177">
    <property type="term" value="F:mitochondrial ribosome binding"/>
    <property type="evidence" value="ECO:0007669"/>
    <property type="project" value="EnsemblFungi"/>
</dbReference>
<sequence length="468" mass="53274">MLTRSITSVRPRVAQYAVVGLQHRLFSGAIPHRIDRNTKRLVPIPKDVMDTPIPLPQPPNTDGPKPPLRQRIKDEAAHYWHGTKLLGYEIKVATKLLVKMATGYELSRRETNQLQRTIVDVGKLVPFSMFVIIPFAEALLPVALKFFPGMLPSTYESTTDKYKKKQRLLKTRKDTSEFIQKTLEEKGIKMPKKMNDQGKKEFVEFFDIMKDGGRPTDDHIVKVARYFKNDQVLDNLSRPQLVAMAKYMNLKPFGTDEILRYQIRHRLLKIIKDDKVIDYEGVESLSIQELQSACQLRGIKSLGVSPGRLRDDLQTWLNLRLKQKIPSTLLILSSTYTFGEGSDNLRSYYDALLAVLSGIPDEVYNLTKLDVLKDAAEIDAKLKMEILKEQEELIKEENQQQGTTKAGIKDSIKLSDYEEEVSDKAEPATETGEAISEKETELLKQETKAPQETIAAELNSVDEKKEAK</sequence>
<proteinExistence type="predicted"/>
<reference evidence="11" key="1">
    <citation type="submission" date="2016-05" db="EMBL/GenBank/DDBJ databases">
        <title>Comparative genomics of biotechnologically important yeasts.</title>
        <authorList>
            <consortium name="DOE Joint Genome Institute"/>
            <person name="Riley R."/>
            <person name="Haridas S."/>
            <person name="Wolfe K.H."/>
            <person name="Lopes M.R."/>
            <person name="Hittinger C.T."/>
            <person name="Goker M."/>
            <person name="Salamov A."/>
            <person name="Wisecaver J."/>
            <person name="Long T.M."/>
            <person name="Aerts A.L."/>
            <person name="Barry K."/>
            <person name="Choi C."/>
            <person name="Clum A."/>
            <person name="Coughlan A.Y."/>
            <person name="Deshpande S."/>
            <person name="Douglass A.P."/>
            <person name="Hanson S.J."/>
            <person name="Klenk H.-P."/>
            <person name="Labutti K."/>
            <person name="Lapidus A."/>
            <person name="Lindquist E."/>
            <person name="Lipzen A."/>
            <person name="Meier-Kolthoff J.P."/>
            <person name="Ohm R.A."/>
            <person name="Otillar R.P."/>
            <person name="Pangilinan J."/>
            <person name="Peng Y."/>
            <person name="Rokas A."/>
            <person name="Rosa C.A."/>
            <person name="Scheuner C."/>
            <person name="Sibirny A.A."/>
            <person name="Slot J.C."/>
            <person name="Stielow J.B."/>
            <person name="Sun H."/>
            <person name="Kurtzman C.P."/>
            <person name="Blackwell M."/>
            <person name="Grigoriev I.V."/>
            <person name="Jeffries T.W."/>
        </authorList>
    </citation>
    <scope>NUCLEOTIDE SEQUENCE [LARGE SCALE GENOMIC DNA]</scope>
    <source>
        <strain evidence="11">NRRL Y-12698</strain>
    </source>
</reference>
<dbReference type="GO" id="GO:0030007">
    <property type="term" value="P:intracellular potassium ion homeostasis"/>
    <property type="evidence" value="ECO:0007669"/>
    <property type="project" value="EnsemblFungi"/>
</dbReference>
<evidence type="ECO:0000313" key="10">
    <source>
        <dbReference type="EMBL" id="ODQ79792.1"/>
    </source>
</evidence>
<evidence type="ECO:0000256" key="3">
    <source>
        <dbReference type="ARBA" id="ARBA00022792"/>
    </source>
</evidence>
<evidence type="ECO:0000256" key="8">
    <source>
        <dbReference type="SAM" id="MobiDB-lite"/>
    </source>
</evidence>
<feature type="domain" description="Letm1 RBD" evidence="9">
    <location>
        <begin position="167"/>
        <end position="361"/>
    </location>
</feature>
<dbReference type="GO" id="GO:0006813">
    <property type="term" value="P:potassium ion transport"/>
    <property type="evidence" value="ECO:0007669"/>
    <property type="project" value="EnsemblFungi"/>
</dbReference>
<feature type="compositionally biased region" description="Basic and acidic residues" evidence="8">
    <location>
        <begin position="435"/>
        <end position="449"/>
    </location>
</feature>
<dbReference type="GO" id="GO:0032979">
    <property type="term" value="P:protein insertion into mitochondrial inner membrane from matrix"/>
    <property type="evidence" value="ECO:0007669"/>
    <property type="project" value="EnsemblFungi"/>
</dbReference>
<dbReference type="AlphaFoldDB" id="A0A1E3QRX9"/>
<dbReference type="RefSeq" id="XP_018985120.1">
    <property type="nucleotide sequence ID" value="XM_019128831.1"/>
</dbReference>
<dbReference type="OrthoDB" id="275278at2759"/>
<dbReference type="GO" id="GO:1902600">
    <property type="term" value="P:proton transmembrane transport"/>
    <property type="evidence" value="ECO:0007669"/>
    <property type="project" value="EnsemblFungi"/>
</dbReference>
<dbReference type="PROSITE" id="PS51758">
    <property type="entry name" value="LETM1_RBD"/>
    <property type="match status" value="1"/>
</dbReference>
<evidence type="ECO:0000313" key="11">
    <source>
        <dbReference type="Proteomes" id="UP000094336"/>
    </source>
</evidence>
<evidence type="ECO:0000256" key="4">
    <source>
        <dbReference type="ARBA" id="ARBA00022989"/>
    </source>
</evidence>
<dbReference type="EMBL" id="KV454431">
    <property type="protein sequence ID" value="ODQ79792.1"/>
    <property type="molecule type" value="Genomic_DNA"/>
</dbReference>
<keyword evidence="2" id="KW-0812">Transmembrane</keyword>
<gene>
    <name evidence="10" type="ORF">BABINDRAFT_161486</name>
</gene>
<feature type="compositionally biased region" description="Basic and acidic residues" evidence="8">
    <location>
        <begin position="416"/>
        <end position="427"/>
    </location>
</feature>
<keyword evidence="5 7" id="KW-0496">Mitochondrion</keyword>
<dbReference type="PANTHER" id="PTHR14009:SF1">
    <property type="entry name" value="MITOCHONDRIAL PROTON_CALCIUM EXCHANGER PROTEIN"/>
    <property type="match status" value="1"/>
</dbReference>
<evidence type="ECO:0000256" key="1">
    <source>
        <dbReference type="ARBA" id="ARBA00004434"/>
    </source>
</evidence>
<accession>A0A1E3QRX9</accession>
<dbReference type="Proteomes" id="UP000094336">
    <property type="component" value="Unassembled WGS sequence"/>
</dbReference>
<dbReference type="InterPro" id="IPR044202">
    <property type="entry name" value="LETM1/MDM38-like"/>
</dbReference>
<dbReference type="STRING" id="984486.A0A1E3QRX9"/>
<dbReference type="GO" id="GO:0070131">
    <property type="term" value="P:positive regulation of mitochondrial translation"/>
    <property type="evidence" value="ECO:0007669"/>
    <property type="project" value="EnsemblFungi"/>
</dbReference>
<dbReference type="PANTHER" id="PTHR14009">
    <property type="entry name" value="LEUCINE ZIPPER-EF-HAND CONTAINING TRANSMEMBRANE PROTEIN"/>
    <property type="match status" value="1"/>
</dbReference>
<dbReference type="Pfam" id="PF07766">
    <property type="entry name" value="LETM1_RBD"/>
    <property type="match status" value="1"/>
</dbReference>
<keyword evidence="6" id="KW-0472">Membrane</keyword>
<evidence type="ECO:0000256" key="2">
    <source>
        <dbReference type="ARBA" id="ARBA00022692"/>
    </source>
</evidence>
<organism evidence="10 11">
    <name type="scientific">Babjeviella inositovora NRRL Y-12698</name>
    <dbReference type="NCBI Taxonomy" id="984486"/>
    <lineage>
        <taxon>Eukaryota</taxon>
        <taxon>Fungi</taxon>
        <taxon>Dikarya</taxon>
        <taxon>Ascomycota</taxon>
        <taxon>Saccharomycotina</taxon>
        <taxon>Pichiomycetes</taxon>
        <taxon>Serinales incertae sedis</taxon>
        <taxon>Babjeviella</taxon>
    </lineage>
</organism>
<keyword evidence="3" id="KW-0999">Mitochondrion inner membrane</keyword>
<evidence type="ECO:0000256" key="7">
    <source>
        <dbReference type="PROSITE-ProRule" id="PRU01094"/>
    </source>
</evidence>
<dbReference type="GO" id="GO:0005743">
    <property type="term" value="C:mitochondrial inner membrane"/>
    <property type="evidence" value="ECO:0007669"/>
    <property type="project" value="UniProtKB-SubCell"/>
</dbReference>
<dbReference type="GeneID" id="30146684"/>
<comment type="subcellular location">
    <subcellularLocation>
        <location evidence="1">Mitochondrion inner membrane</location>
        <topology evidence="1">Single-pass membrane protein</topology>
    </subcellularLocation>
</comment>
<evidence type="ECO:0000256" key="6">
    <source>
        <dbReference type="ARBA" id="ARBA00023136"/>
    </source>
</evidence>
<keyword evidence="11" id="KW-1185">Reference proteome</keyword>
<feature type="region of interest" description="Disordered" evidence="8">
    <location>
        <begin position="416"/>
        <end position="468"/>
    </location>
</feature>
<evidence type="ECO:0000259" key="9">
    <source>
        <dbReference type="PROSITE" id="PS51758"/>
    </source>
</evidence>
<evidence type="ECO:0000256" key="5">
    <source>
        <dbReference type="ARBA" id="ARBA00023128"/>
    </source>
</evidence>
<dbReference type="InterPro" id="IPR033122">
    <property type="entry name" value="LETM1-like_RBD"/>
</dbReference>
<protein>
    <recommendedName>
        <fullName evidence="9">Letm1 RBD domain-containing protein</fullName>
    </recommendedName>
</protein>
<name>A0A1E3QRX9_9ASCO</name>